<reference evidence="1 2" key="1">
    <citation type="submission" date="2019-06" db="EMBL/GenBank/DDBJ databases">
        <title>Whole genome shotgun sequence of Brevibacillus parabrevis NBRC 12334.</title>
        <authorList>
            <person name="Hosoyama A."/>
            <person name="Uohara A."/>
            <person name="Ohji S."/>
            <person name="Ichikawa N."/>
        </authorList>
    </citation>
    <scope>NUCLEOTIDE SEQUENCE [LARGE SCALE GENOMIC DNA]</scope>
    <source>
        <strain evidence="1 2">NBRC 12334</strain>
    </source>
</reference>
<comment type="caution">
    <text evidence="1">The sequence shown here is derived from an EMBL/GenBank/DDBJ whole genome shotgun (WGS) entry which is preliminary data.</text>
</comment>
<evidence type="ECO:0000313" key="1">
    <source>
        <dbReference type="EMBL" id="GEB34487.1"/>
    </source>
</evidence>
<dbReference type="EMBL" id="BJMH01000023">
    <property type="protein sequence ID" value="GEB34487.1"/>
    <property type="molecule type" value="Genomic_DNA"/>
</dbReference>
<gene>
    <name evidence="1" type="ORF">BPA01_40670</name>
</gene>
<dbReference type="Proteomes" id="UP000316882">
    <property type="component" value="Unassembled WGS sequence"/>
</dbReference>
<protein>
    <submittedName>
        <fullName evidence="1">Uncharacterized protein</fullName>
    </submittedName>
</protein>
<evidence type="ECO:0000313" key="2">
    <source>
        <dbReference type="Proteomes" id="UP000316882"/>
    </source>
</evidence>
<keyword evidence="2" id="KW-1185">Reference proteome</keyword>
<name>A0A4Y3PME3_BREPA</name>
<organism evidence="1 2">
    <name type="scientific">Brevibacillus parabrevis</name>
    <dbReference type="NCBI Taxonomy" id="54914"/>
    <lineage>
        <taxon>Bacteria</taxon>
        <taxon>Bacillati</taxon>
        <taxon>Bacillota</taxon>
        <taxon>Bacilli</taxon>
        <taxon>Bacillales</taxon>
        <taxon>Paenibacillaceae</taxon>
        <taxon>Brevibacillus</taxon>
    </lineage>
</organism>
<dbReference type="AlphaFoldDB" id="A0A4Y3PME3"/>
<sequence length="459" mass="52442">MYNKYTQSDLITFFYFEGNMSKQNLLLVAGALLLSTLAYPDTGVAKESSSSMLISKSSNERFVKEIGKYIPKNRKSILSTNDLEKIANGTAQALMESMVISAVDTESPWAEQIKKGMFKVKKIIPVHDLEDRLSEVLVIFTEGFVIVDSDSGELLQFSFEKIDSSYFDNNKTLYSNQFQHFSVNHDGVVIEGKDKGKSIDELKRENNSEPNKKRIINTTQMQNKWENTTEDTLDSLFSTFLSGANEGYDGDYITDPGVWLKKYLENDGYTNVKVSEEYSQSYYVPEINQDDSPWDNYDNDCALISTLEIMNYHSNLSSSNKKKAYDAMIKSKYFVKPDNGVYPWDNANLYKIAANAVGDSSQSTSDDEEIVTPDYDDIKNYLDSDGPGYYSMDSKPYYDHTVTVKGAKEYEATFRDSNDTRHVWTYEFLRINDHWGATSKDAYIRPIYLSTYYVSIKHN</sequence>
<proteinExistence type="predicted"/>
<accession>A0A4Y3PME3</accession>